<evidence type="ECO:0000313" key="1">
    <source>
        <dbReference type="EMBL" id="KAI3828913.1"/>
    </source>
</evidence>
<reference evidence="1 2" key="2">
    <citation type="journal article" date="2022" name="Mol. Ecol. Resour.">
        <title>The genomes of chicory, endive, great burdock and yacon provide insights into Asteraceae paleo-polyploidization history and plant inulin production.</title>
        <authorList>
            <person name="Fan W."/>
            <person name="Wang S."/>
            <person name="Wang H."/>
            <person name="Wang A."/>
            <person name="Jiang F."/>
            <person name="Liu H."/>
            <person name="Zhao H."/>
            <person name="Xu D."/>
            <person name="Zhang Y."/>
        </authorList>
    </citation>
    <scope>NUCLEOTIDE SEQUENCE [LARGE SCALE GENOMIC DNA]</scope>
    <source>
        <strain evidence="2">cv. Yunnan</strain>
        <tissue evidence="1">Leaves</tissue>
    </source>
</reference>
<organism evidence="1 2">
    <name type="scientific">Smallanthus sonchifolius</name>
    <dbReference type="NCBI Taxonomy" id="185202"/>
    <lineage>
        <taxon>Eukaryota</taxon>
        <taxon>Viridiplantae</taxon>
        <taxon>Streptophyta</taxon>
        <taxon>Embryophyta</taxon>
        <taxon>Tracheophyta</taxon>
        <taxon>Spermatophyta</taxon>
        <taxon>Magnoliopsida</taxon>
        <taxon>eudicotyledons</taxon>
        <taxon>Gunneridae</taxon>
        <taxon>Pentapetalae</taxon>
        <taxon>asterids</taxon>
        <taxon>campanulids</taxon>
        <taxon>Asterales</taxon>
        <taxon>Asteraceae</taxon>
        <taxon>Asteroideae</taxon>
        <taxon>Heliantheae alliance</taxon>
        <taxon>Millerieae</taxon>
        <taxon>Smallanthus</taxon>
    </lineage>
</organism>
<evidence type="ECO:0000313" key="2">
    <source>
        <dbReference type="Proteomes" id="UP001056120"/>
    </source>
</evidence>
<dbReference type="Proteomes" id="UP001056120">
    <property type="component" value="Linkage Group LG01"/>
</dbReference>
<reference evidence="2" key="1">
    <citation type="journal article" date="2022" name="Mol. Ecol. Resour.">
        <title>The genomes of chicory, endive, great burdock and yacon provide insights into Asteraceae palaeo-polyploidization history and plant inulin production.</title>
        <authorList>
            <person name="Fan W."/>
            <person name="Wang S."/>
            <person name="Wang H."/>
            <person name="Wang A."/>
            <person name="Jiang F."/>
            <person name="Liu H."/>
            <person name="Zhao H."/>
            <person name="Xu D."/>
            <person name="Zhang Y."/>
        </authorList>
    </citation>
    <scope>NUCLEOTIDE SEQUENCE [LARGE SCALE GENOMIC DNA]</scope>
    <source>
        <strain evidence="2">cv. Yunnan</strain>
    </source>
</reference>
<proteinExistence type="predicted"/>
<protein>
    <submittedName>
        <fullName evidence="1">Uncharacterized protein</fullName>
    </submittedName>
</protein>
<comment type="caution">
    <text evidence="1">The sequence shown here is derived from an EMBL/GenBank/DDBJ whole genome shotgun (WGS) entry which is preliminary data.</text>
</comment>
<accession>A0ACB9K9K1</accession>
<dbReference type="EMBL" id="CM042018">
    <property type="protein sequence ID" value="KAI3828913.1"/>
    <property type="molecule type" value="Genomic_DNA"/>
</dbReference>
<keyword evidence="2" id="KW-1185">Reference proteome</keyword>
<gene>
    <name evidence="1" type="ORF">L1987_03024</name>
</gene>
<name>A0ACB9K9K1_9ASTR</name>
<sequence length="88" mass="9949">MLMLSVALLYDHSVTCFHMIKKNVKNLKCHFFSQQKITQLEVSVLAPNVPALYEMHFAVPMAGAILNTMNTRLDAKNIAAIMKRRSSL</sequence>